<keyword evidence="9" id="KW-0106">Calcium</keyword>
<evidence type="ECO:0000259" key="16">
    <source>
        <dbReference type="SMART" id="SM00235"/>
    </source>
</evidence>
<accession>A0A922L3V1</accession>
<comment type="caution">
    <text evidence="17">The sequence shown here is derived from an EMBL/GenBank/DDBJ whole genome shotgun (WGS) entry which is preliminary data.</text>
</comment>
<keyword evidence="8" id="KW-0862">Zinc</keyword>
<dbReference type="InterPro" id="IPR036365">
    <property type="entry name" value="PGBD-like_sf"/>
</dbReference>
<sequence length="745" mass="84974">MMMMMLNHCNYLVFLALICIIIKQKSAIAKKYSAKISAMHFLENYGYLPEMGDNELNLLDHKELERAIKLMQKFAHIPQTGRMDANTVAVMKSPRCGVPDIVNNVQSSSSSKYHRSKRFAVYGPKWKKMPIKWNLISPSANVSSGQARQIFSRAWNIWAKASDRLKFEESADPKADILIGFYAGEHGDGKRQKFDGPGAKLAHAYAPPNGDVHFDDEENWLDKNGPSLFWTALHEFGHSLGFSHTADEASIMFPYYRDHGENFTLPEIDRAGVQYLYGGGTDLDNTKQHHETVTKSYDDRNKQINDGTTISPTIKSFEHVMCNTNIDAIASIRNEIFVFKNQSFWWVKNDLTLIRHEPIPISQYFIGFPTDIGHVDAVYERRSDQLIMFFVGRQYYLFNSNLYHAGPLPLTDLCLPEHVERIDAIIDWAVNGRAYIFTGSVYWRLNSQENCIEMDYPRDISVWQGIPTNLDAAFTWRFDSVTYFFKGSSYWKFDNRKMRVQNHNPGRIRDFLFRSIDCRRIAIIHQPDEYNHIGQYDSLTNLDSLKKEFPTNVIAIELDLRDWTATRKALEPYADKIDMLVNNAAYAKCTPLGEITEQECDDHYSLNVKAIINVTQCVTVGMKQRRSGSIVNVSSLAGLVGYKDHLVYGSSKAAVDLMTKIMALELGPYNIRVNSINPGVTNTEMAKVGWSDPERRDWMLSRCPLGRFNEPVEIAQAVLFLLNQKSGLINGVNLPIDGGIYTTKM</sequence>
<evidence type="ECO:0000256" key="7">
    <source>
        <dbReference type="ARBA" id="ARBA00022801"/>
    </source>
</evidence>
<dbReference type="CDD" id="cd00094">
    <property type="entry name" value="HX"/>
    <property type="match status" value="1"/>
</dbReference>
<feature type="repeat" description="Hemopexin" evidence="14">
    <location>
        <begin position="372"/>
        <end position="418"/>
    </location>
</feature>
<dbReference type="InterPro" id="IPR033739">
    <property type="entry name" value="M10A_MMP"/>
</dbReference>
<dbReference type="PROSITE" id="PS00546">
    <property type="entry name" value="CYSTEINE_SWITCH"/>
    <property type="match status" value="1"/>
</dbReference>
<gene>
    <name evidence="17" type="primary">MMP15</name>
    <name evidence="17" type="ORF">DERF_008027</name>
</gene>
<dbReference type="CDD" id="cd04278">
    <property type="entry name" value="ZnMc_MMP"/>
    <property type="match status" value="1"/>
</dbReference>
<feature type="signal peptide" evidence="15">
    <location>
        <begin position="1"/>
        <end position="29"/>
    </location>
</feature>
<dbReference type="InterPro" id="IPR020904">
    <property type="entry name" value="Sc_DH/Rdtase_CS"/>
</dbReference>
<dbReference type="EMBL" id="ASGP02000003">
    <property type="protein sequence ID" value="KAH9517348.1"/>
    <property type="molecule type" value="Genomic_DNA"/>
</dbReference>
<keyword evidence="12" id="KW-0865">Zymogen</keyword>
<dbReference type="Pfam" id="PF00045">
    <property type="entry name" value="Hemopexin"/>
    <property type="match status" value="4"/>
</dbReference>
<name>A0A922L3V1_DERFA</name>
<dbReference type="InterPro" id="IPR024079">
    <property type="entry name" value="MetalloPept_cat_dom_sf"/>
</dbReference>
<dbReference type="InterPro" id="IPR018487">
    <property type="entry name" value="Hemopexin-like_repeat"/>
</dbReference>
<dbReference type="InterPro" id="IPR036375">
    <property type="entry name" value="Hemopexin-like_dom_sf"/>
</dbReference>
<feature type="domain" description="Peptidase metallopeptidase" evidence="16">
    <location>
        <begin position="122"/>
        <end position="279"/>
    </location>
</feature>
<dbReference type="GO" id="GO:0006508">
    <property type="term" value="P:proteolysis"/>
    <property type="evidence" value="ECO:0007669"/>
    <property type="project" value="UniProtKB-KW"/>
</dbReference>
<dbReference type="SUPFAM" id="SSF55486">
    <property type="entry name" value="Metalloproteases ('zincins'), catalytic domain"/>
    <property type="match status" value="1"/>
</dbReference>
<proteinExistence type="inferred from homology"/>
<evidence type="ECO:0000256" key="12">
    <source>
        <dbReference type="ARBA" id="ARBA00023145"/>
    </source>
</evidence>
<dbReference type="Gene3D" id="3.40.50.720">
    <property type="entry name" value="NAD(P)-binding Rossmann-like Domain"/>
    <property type="match status" value="1"/>
</dbReference>
<dbReference type="InterPro" id="IPR002347">
    <property type="entry name" value="SDR_fam"/>
</dbReference>
<evidence type="ECO:0000256" key="10">
    <source>
        <dbReference type="ARBA" id="ARBA00023002"/>
    </source>
</evidence>
<evidence type="ECO:0000256" key="13">
    <source>
        <dbReference type="ARBA" id="ARBA00023157"/>
    </source>
</evidence>
<keyword evidence="11" id="KW-0482">Metalloprotease</keyword>
<dbReference type="InterPro" id="IPR036291">
    <property type="entry name" value="NAD(P)-bd_dom_sf"/>
</dbReference>
<evidence type="ECO:0000256" key="4">
    <source>
        <dbReference type="ARBA" id="ARBA00022723"/>
    </source>
</evidence>
<evidence type="ECO:0000256" key="14">
    <source>
        <dbReference type="PROSITE-ProRule" id="PRU01011"/>
    </source>
</evidence>
<dbReference type="GO" id="GO:0031012">
    <property type="term" value="C:extracellular matrix"/>
    <property type="evidence" value="ECO:0007669"/>
    <property type="project" value="InterPro"/>
</dbReference>
<dbReference type="PANTHER" id="PTHR10201:SF308">
    <property type="entry name" value="MATRIX METALLOPROTEINASE 2"/>
    <property type="match status" value="1"/>
</dbReference>
<dbReference type="PRINTS" id="PR00081">
    <property type="entry name" value="GDHRDH"/>
</dbReference>
<dbReference type="AlphaFoldDB" id="A0A922L3V1"/>
<comment type="similarity">
    <text evidence="2">Belongs to the peptidase M10A family.</text>
</comment>
<keyword evidence="18" id="KW-1185">Reference proteome</keyword>
<dbReference type="GO" id="GO:0005615">
    <property type="term" value="C:extracellular space"/>
    <property type="evidence" value="ECO:0007669"/>
    <property type="project" value="TreeGrafter"/>
</dbReference>
<dbReference type="GO" id="GO:0008270">
    <property type="term" value="F:zinc ion binding"/>
    <property type="evidence" value="ECO:0007669"/>
    <property type="project" value="InterPro"/>
</dbReference>
<dbReference type="InterPro" id="IPR001818">
    <property type="entry name" value="Pept_M10_metallopeptidase"/>
</dbReference>
<dbReference type="InterPro" id="IPR006026">
    <property type="entry name" value="Peptidase_Metallo"/>
</dbReference>
<dbReference type="GO" id="GO:0030198">
    <property type="term" value="P:extracellular matrix organization"/>
    <property type="evidence" value="ECO:0007669"/>
    <property type="project" value="TreeGrafter"/>
</dbReference>
<dbReference type="PANTHER" id="PTHR10201">
    <property type="entry name" value="MATRIX METALLOPROTEINASE"/>
    <property type="match status" value="1"/>
</dbReference>
<keyword evidence="4" id="KW-0479">Metal-binding</keyword>
<keyword evidence="10" id="KW-0560">Oxidoreductase</keyword>
<dbReference type="Gene3D" id="3.40.390.10">
    <property type="entry name" value="Collagenase (Catalytic Domain)"/>
    <property type="match status" value="1"/>
</dbReference>
<reference evidence="17" key="1">
    <citation type="submission" date="2013-05" db="EMBL/GenBank/DDBJ databases">
        <authorList>
            <person name="Yim A.K.Y."/>
            <person name="Chan T.F."/>
            <person name="Ji K.M."/>
            <person name="Liu X.Y."/>
            <person name="Zhou J.W."/>
            <person name="Li R.Q."/>
            <person name="Yang K.Y."/>
            <person name="Li J."/>
            <person name="Li M."/>
            <person name="Law P.T.W."/>
            <person name="Wu Y.L."/>
            <person name="Cai Z.L."/>
            <person name="Qin H."/>
            <person name="Bao Y."/>
            <person name="Leung R.K.K."/>
            <person name="Ng P.K.S."/>
            <person name="Zou J."/>
            <person name="Zhong X.J."/>
            <person name="Ran P.X."/>
            <person name="Zhong N.S."/>
            <person name="Liu Z.G."/>
            <person name="Tsui S.K.W."/>
        </authorList>
    </citation>
    <scope>NUCLEOTIDE SEQUENCE</scope>
    <source>
        <strain evidence="17">Derf</strain>
        <tissue evidence="17">Whole organism</tissue>
    </source>
</reference>
<keyword evidence="3" id="KW-0645">Protease</keyword>
<keyword evidence="13" id="KW-1015">Disulfide bond</keyword>
<dbReference type="Pfam" id="PF13561">
    <property type="entry name" value="adh_short_C2"/>
    <property type="match status" value="1"/>
</dbReference>
<dbReference type="SMART" id="SM00120">
    <property type="entry name" value="HX"/>
    <property type="match status" value="4"/>
</dbReference>
<dbReference type="SUPFAM" id="SSF51735">
    <property type="entry name" value="NAD(P)-binding Rossmann-fold domains"/>
    <property type="match status" value="1"/>
</dbReference>
<evidence type="ECO:0000256" key="1">
    <source>
        <dbReference type="ARBA" id="ARBA00001947"/>
    </source>
</evidence>
<evidence type="ECO:0000256" key="11">
    <source>
        <dbReference type="ARBA" id="ARBA00023049"/>
    </source>
</evidence>
<dbReference type="Proteomes" id="UP000790347">
    <property type="component" value="Unassembled WGS sequence"/>
</dbReference>
<dbReference type="SUPFAM" id="SSF50923">
    <property type="entry name" value="Hemopexin-like domain"/>
    <property type="match status" value="1"/>
</dbReference>
<dbReference type="Pfam" id="PF00413">
    <property type="entry name" value="Peptidase_M10"/>
    <property type="match status" value="1"/>
</dbReference>
<feature type="repeat" description="Hemopexin" evidence="14">
    <location>
        <begin position="323"/>
        <end position="368"/>
    </location>
</feature>
<dbReference type="GO" id="GO:0004222">
    <property type="term" value="F:metalloendopeptidase activity"/>
    <property type="evidence" value="ECO:0007669"/>
    <property type="project" value="InterPro"/>
</dbReference>
<dbReference type="InterPro" id="IPR002477">
    <property type="entry name" value="Peptidoglycan-bd-like"/>
</dbReference>
<feature type="chain" id="PRO_5037755364" evidence="15">
    <location>
        <begin position="30"/>
        <end position="745"/>
    </location>
</feature>
<keyword evidence="5 15" id="KW-0732">Signal</keyword>
<dbReference type="GO" id="GO:0016491">
    <property type="term" value="F:oxidoreductase activity"/>
    <property type="evidence" value="ECO:0007669"/>
    <property type="project" value="UniProtKB-KW"/>
</dbReference>
<evidence type="ECO:0000256" key="6">
    <source>
        <dbReference type="ARBA" id="ARBA00022737"/>
    </source>
</evidence>
<dbReference type="Pfam" id="PF01471">
    <property type="entry name" value="PG_binding_1"/>
    <property type="match status" value="1"/>
</dbReference>
<dbReference type="InterPro" id="IPR021158">
    <property type="entry name" value="Pept_M10A_Zn_BS"/>
</dbReference>
<dbReference type="Gene3D" id="2.110.10.10">
    <property type="entry name" value="Hemopexin-like domain"/>
    <property type="match status" value="1"/>
</dbReference>
<dbReference type="PROSITE" id="PS51642">
    <property type="entry name" value="HEMOPEXIN_2"/>
    <property type="match status" value="4"/>
</dbReference>
<dbReference type="FunFam" id="2.110.10.10:FF:000002">
    <property type="entry name" value="Matrix metallopeptidase 3"/>
    <property type="match status" value="1"/>
</dbReference>
<keyword evidence="6" id="KW-0677">Repeat</keyword>
<reference evidence="17" key="2">
    <citation type="journal article" date="2022" name="Res Sq">
        <title>Comparative Genomics Reveals Insights into the Divergent Evolution of Astigmatic Mites and Household Pest Adaptations.</title>
        <authorList>
            <person name="Xiong Q."/>
            <person name="Wan A.T.-Y."/>
            <person name="Liu X.-Y."/>
            <person name="Fung C.S.-H."/>
            <person name="Xiao X."/>
            <person name="Malainual N."/>
            <person name="Hou J."/>
            <person name="Wang L."/>
            <person name="Wang M."/>
            <person name="Yang K."/>
            <person name="Cui Y."/>
            <person name="Leung E."/>
            <person name="Nong W."/>
            <person name="Shin S.-K."/>
            <person name="Au S."/>
            <person name="Jeong K.Y."/>
            <person name="Chew F.T."/>
            <person name="Hui J."/>
            <person name="Leung T.F."/>
            <person name="Tungtrongchitr A."/>
            <person name="Zhong N."/>
            <person name="Liu Z."/>
            <person name="Tsui S."/>
        </authorList>
    </citation>
    <scope>NUCLEOTIDE SEQUENCE</scope>
    <source>
        <strain evidence="17">Derf</strain>
        <tissue evidence="17">Whole organism</tissue>
    </source>
</reference>
<dbReference type="GO" id="GO:0030574">
    <property type="term" value="P:collagen catabolic process"/>
    <property type="evidence" value="ECO:0007669"/>
    <property type="project" value="TreeGrafter"/>
</dbReference>
<evidence type="ECO:0000256" key="9">
    <source>
        <dbReference type="ARBA" id="ARBA00022837"/>
    </source>
</evidence>
<dbReference type="PRINTS" id="PR00080">
    <property type="entry name" value="SDRFAMILY"/>
</dbReference>
<keyword evidence="7" id="KW-0378">Hydrolase</keyword>
<evidence type="ECO:0000256" key="5">
    <source>
        <dbReference type="ARBA" id="ARBA00022729"/>
    </source>
</evidence>
<dbReference type="SUPFAM" id="SSF47090">
    <property type="entry name" value="PGBD-like"/>
    <property type="match status" value="1"/>
</dbReference>
<organism evidence="17 18">
    <name type="scientific">Dermatophagoides farinae</name>
    <name type="common">American house dust mite</name>
    <dbReference type="NCBI Taxonomy" id="6954"/>
    <lineage>
        <taxon>Eukaryota</taxon>
        <taxon>Metazoa</taxon>
        <taxon>Ecdysozoa</taxon>
        <taxon>Arthropoda</taxon>
        <taxon>Chelicerata</taxon>
        <taxon>Arachnida</taxon>
        <taxon>Acari</taxon>
        <taxon>Acariformes</taxon>
        <taxon>Sarcoptiformes</taxon>
        <taxon>Astigmata</taxon>
        <taxon>Psoroptidia</taxon>
        <taxon>Analgoidea</taxon>
        <taxon>Pyroglyphidae</taxon>
        <taxon>Dermatophagoidinae</taxon>
        <taxon>Dermatophagoides</taxon>
    </lineage>
</organism>
<dbReference type="InterPro" id="IPR000585">
    <property type="entry name" value="Hemopexin-like_dom"/>
</dbReference>
<evidence type="ECO:0000256" key="8">
    <source>
        <dbReference type="ARBA" id="ARBA00022833"/>
    </source>
</evidence>
<dbReference type="PROSITE" id="PS00061">
    <property type="entry name" value="ADH_SHORT"/>
    <property type="match status" value="1"/>
</dbReference>
<evidence type="ECO:0000313" key="17">
    <source>
        <dbReference type="EMBL" id="KAH9517348.1"/>
    </source>
</evidence>
<protein>
    <submittedName>
        <fullName evidence="17">Matrix metalloproteinase-15</fullName>
    </submittedName>
</protein>
<feature type="repeat" description="Hemopexin" evidence="14">
    <location>
        <begin position="467"/>
        <end position="515"/>
    </location>
</feature>
<comment type="cofactor">
    <cofactor evidence="1">
        <name>Zn(2+)</name>
        <dbReference type="ChEBI" id="CHEBI:29105"/>
    </cofactor>
</comment>
<evidence type="ECO:0000256" key="15">
    <source>
        <dbReference type="SAM" id="SignalP"/>
    </source>
</evidence>
<dbReference type="SMART" id="SM00235">
    <property type="entry name" value="ZnMc"/>
    <property type="match status" value="1"/>
</dbReference>
<evidence type="ECO:0000256" key="2">
    <source>
        <dbReference type="ARBA" id="ARBA00010370"/>
    </source>
</evidence>
<evidence type="ECO:0000313" key="18">
    <source>
        <dbReference type="Proteomes" id="UP000790347"/>
    </source>
</evidence>
<evidence type="ECO:0000256" key="3">
    <source>
        <dbReference type="ARBA" id="ARBA00022670"/>
    </source>
</evidence>
<feature type="repeat" description="Hemopexin" evidence="14">
    <location>
        <begin position="419"/>
        <end position="466"/>
    </location>
</feature>